<dbReference type="Proteomes" id="UP000216478">
    <property type="component" value="Unassembled WGS sequence"/>
</dbReference>
<dbReference type="OrthoDB" id="564699at2"/>
<proteinExistence type="predicted"/>
<dbReference type="RefSeq" id="WP_094540500.1">
    <property type="nucleotide sequence ID" value="NZ_JBHEER010000005.1"/>
</dbReference>
<name>A0A256FBT5_9HYPH</name>
<comment type="caution">
    <text evidence="1">The sequence shown here is derived from an EMBL/GenBank/DDBJ whole genome shotgun (WGS) entry which is preliminary data.</text>
</comment>
<protein>
    <submittedName>
        <fullName evidence="1">Uncharacterized protein</fullName>
    </submittedName>
</protein>
<dbReference type="AlphaFoldDB" id="A0A256FBT5"/>
<keyword evidence="2" id="KW-1185">Reference proteome</keyword>
<dbReference type="EMBL" id="NNRL01000159">
    <property type="protein sequence ID" value="OYR12278.1"/>
    <property type="molecule type" value="Genomic_DNA"/>
</dbReference>
<gene>
    <name evidence="1" type="ORF">CEV33_1060</name>
</gene>
<reference evidence="1 2" key="1">
    <citation type="submission" date="2017-07" db="EMBL/GenBank/DDBJ databases">
        <title>Phylogenetic study on the rhizospheric bacterium Ochrobactrum sp. A44.</title>
        <authorList>
            <person name="Krzyzanowska D.M."/>
            <person name="Ossowicki A."/>
            <person name="Rajewska M."/>
            <person name="Maciag T."/>
            <person name="Kaczynski Z."/>
            <person name="Czerwicka M."/>
            <person name="Jafra S."/>
        </authorList>
    </citation>
    <scope>NUCLEOTIDE SEQUENCE [LARGE SCALE GENOMIC DNA]</scope>
    <source>
        <strain evidence="1 2">OgA9a</strain>
    </source>
</reference>
<accession>A0A256FBT5</accession>
<evidence type="ECO:0000313" key="2">
    <source>
        <dbReference type="Proteomes" id="UP000216478"/>
    </source>
</evidence>
<evidence type="ECO:0000313" key="1">
    <source>
        <dbReference type="EMBL" id="OYR12278.1"/>
    </source>
</evidence>
<sequence length="272" mass="28933">MAVLPDYVSGTITVTQGDVNFTGTNTLWRTMGFREGDTVQLQGFTAIIKGTSEFGNPIDSNVAGQFVEPWPGQSGTFTYRMRFLPDGVRFAGKSTNLIELLGNGVLSNLAELGVENGKVPVGNDAGQYELKPTSGFGIQDPNGTLAKFAALTTEANKVFATNGTSYPILATIAAILGYTPADRACGTFTGNVTIAPTGGNGQVRVSIGGTNYNWFNQSQIALRNNTTGVYSYLNGNQVWLLRNGGMQIDLGDFSMTQGLINSIFNGNGTRIR</sequence>
<organism evidence="1 2">
    <name type="scientific">Brucella grignonensis</name>
    <dbReference type="NCBI Taxonomy" id="94627"/>
    <lineage>
        <taxon>Bacteria</taxon>
        <taxon>Pseudomonadati</taxon>
        <taxon>Pseudomonadota</taxon>
        <taxon>Alphaproteobacteria</taxon>
        <taxon>Hyphomicrobiales</taxon>
        <taxon>Brucellaceae</taxon>
        <taxon>Brucella/Ochrobactrum group</taxon>
        <taxon>Brucella</taxon>
    </lineage>
</organism>